<feature type="region of interest" description="Disordered" evidence="1">
    <location>
        <begin position="86"/>
        <end position="112"/>
    </location>
</feature>
<dbReference type="AlphaFoldDB" id="A0AAW2KSY6"/>
<feature type="region of interest" description="Disordered" evidence="1">
    <location>
        <begin position="1"/>
        <end position="45"/>
    </location>
</feature>
<comment type="caution">
    <text evidence="2">The sequence shown here is derived from an EMBL/GenBank/DDBJ whole genome shotgun (WGS) entry which is preliminary data.</text>
</comment>
<reference evidence="2" key="1">
    <citation type="submission" date="2020-06" db="EMBL/GenBank/DDBJ databases">
        <authorList>
            <person name="Li T."/>
            <person name="Hu X."/>
            <person name="Zhang T."/>
            <person name="Song X."/>
            <person name="Zhang H."/>
            <person name="Dai N."/>
            <person name="Sheng W."/>
            <person name="Hou X."/>
            <person name="Wei L."/>
        </authorList>
    </citation>
    <scope>NUCLEOTIDE SEQUENCE</scope>
    <source>
        <strain evidence="2">G02</strain>
        <tissue evidence="2">Leaf</tissue>
    </source>
</reference>
<reference evidence="2" key="2">
    <citation type="journal article" date="2024" name="Plant">
        <title>Genomic evolution and insights into agronomic trait innovations of Sesamum species.</title>
        <authorList>
            <person name="Miao H."/>
            <person name="Wang L."/>
            <person name="Qu L."/>
            <person name="Liu H."/>
            <person name="Sun Y."/>
            <person name="Le M."/>
            <person name="Wang Q."/>
            <person name="Wei S."/>
            <person name="Zheng Y."/>
            <person name="Lin W."/>
            <person name="Duan Y."/>
            <person name="Cao H."/>
            <person name="Xiong S."/>
            <person name="Wang X."/>
            <person name="Wei L."/>
            <person name="Li C."/>
            <person name="Ma Q."/>
            <person name="Ju M."/>
            <person name="Zhao R."/>
            <person name="Li G."/>
            <person name="Mu C."/>
            <person name="Tian Q."/>
            <person name="Mei H."/>
            <person name="Zhang T."/>
            <person name="Gao T."/>
            <person name="Zhang H."/>
        </authorList>
    </citation>
    <scope>NUCLEOTIDE SEQUENCE</scope>
    <source>
        <strain evidence="2">G02</strain>
    </source>
</reference>
<accession>A0AAW2KSY6</accession>
<sequence length="112" mass="11591">MANSNSGGHHGSYDSSLPTTSGPAIPPIDPTLRDANIPGPDPTIGANFPIPAPALTLDETVGSTILSPLFCEQLRQFIIKTINSTFRGSQASRAGPSFQLERGGTPGSQGMD</sequence>
<evidence type="ECO:0000313" key="2">
    <source>
        <dbReference type="EMBL" id="KAL0308962.1"/>
    </source>
</evidence>
<feature type="compositionally biased region" description="Polar residues" evidence="1">
    <location>
        <begin position="1"/>
        <end position="22"/>
    </location>
</feature>
<evidence type="ECO:0000256" key="1">
    <source>
        <dbReference type="SAM" id="MobiDB-lite"/>
    </source>
</evidence>
<name>A0AAW2KSY6_SESRA</name>
<proteinExistence type="predicted"/>
<organism evidence="2">
    <name type="scientific">Sesamum radiatum</name>
    <name type="common">Black benniseed</name>
    <dbReference type="NCBI Taxonomy" id="300843"/>
    <lineage>
        <taxon>Eukaryota</taxon>
        <taxon>Viridiplantae</taxon>
        <taxon>Streptophyta</taxon>
        <taxon>Embryophyta</taxon>
        <taxon>Tracheophyta</taxon>
        <taxon>Spermatophyta</taxon>
        <taxon>Magnoliopsida</taxon>
        <taxon>eudicotyledons</taxon>
        <taxon>Gunneridae</taxon>
        <taxon>Pentapetalae</taxon>
        <taxon>asterids</taxon>
        <taxon>lamiids</taxon>
        <taxon>Lamiales</taxon>
        <taxon>Pedaliaceae</taxon>
        <taxon>Sesamum</taxon>
    </lineage>
</organism>
<dbReference type="EMBL" id="JACGWJ010000027">
    <property type="protein sequence ID" value="KAL0308962.1"/>
    <property type="molecule type" value="Genomic_DNA"/>
</dbReference>
<protein>
    <submittedName>
        <fullName evidence="2">Uncharacterized protein</fullName>
    </submittedName>
</protein>
<gene>
    <name evidence="2" type="ORF">Sradi_5838500</name>
</gene>